<keyword evidence="2" id="KW-1185">Reference proteome</keyword>
<organism evidence="1 2">
    <name type="scientific">Clostridium drakei</name>
    <dbReference type="NCBI Taxonomy" id="332101"/>
    <lineage>
        <taxon>Bacteria</taxon>
        <taxon>Bacillati</taxon>
        <taxon>Bacillota</taxon>
        <taxon>Clostridia</taxon>
        <taxon>Eubacteriales</taxon>
        <taxon>Clostridiaceae</taxon>
        <taxon>Clostridium</taxon>
    </lineage>
</organism>
<name>A0A2U8DN48_9CLOT</name>
<dbReference type="EMBL" id="CP020953">
    <property type="protein sequence ID" value="AWI04140.1"/>
    <property type="molecule type" value="Genomic_DNA"/>
</dbReference>
<evidence type="ECO:0000313" key="1">
    <source>
        <dbReference type="EMBL" id="AWI04140.1"/>
    </source>
</evidence>
<dbReference type="Proteomes" id="UP000244910">
    <property type="component" value="Chromosome"/>
</dbReference>
<protein>
    <submittedName>
        <fullName evidence="1">Uncharacterized protein</fullName>
    </submittedName>
</protein>
<dbReference type="KEGG" id="cdrk:B9W14_06400"/>
<reference evidence="2" key="1">
    <citation type="submission" date="2017-04" db="EMBL/GenBank/DDBJ databases">
        <authorList>
            <person name="Song Y."/>
            <person name="Cho B.-K."/>
        </authorList>
    </citation>
    <scope>NUCLEOTIDE SEQUENCE [LARGE SCALE GENOMIC DNA]</scope>
    <source>
        <strain evidence="2">SL1</strain>
    </source>
</reference>
<proteinExistence type="predicted"/>
<dbReference type="RefSeq" id="WP_032077522.1">
    <property type="nucleotide sequence ID" value="NZ_CP020953.1"/>
</dbReference>
<gene>
    <name evidence="1" type="ORF">B9W14_06400</name>
</gene>
<dbReference type="OrthoDB" id="1898770at2"/>
<accession>A0A2U8DN48</accession>
<dbReference type="AlphaFoldDB" id="A0A2U8DN48"/>
<evidence type="ECO:0000313" key="2">
    <source>
        <dbReference type="Proteomes" id="UP000244910"/>
    </source>
</evidence>
<sequence>MGGAIKNTGSLPSVVLNFDELADALINYLKNGIVVNLGSISVDTHTMEQLLNDIKDKIQGVDYSNLIAALNALGAKLDNFATQVGQNGITNIVGQFYDIGINKCYSWEFSIDFTGYITGITFSQSNQAYNSKDCINLKLVSSSGESQIFKNIYTKGFGEYKYLTVSKPVSSGDKLVLDYVNESQNNKVLWVDYHCLQTNIDSV</sequence>